<evidence type="ECO:0000313" key="2">
    <source>
        <dbReference type="EMBL" id="KAI5433912.1"/>
    </source>
</evidence>
<dbReference type="Pfam" id="PF11935">
    <property type="entry name" value="SYMPK_PTA1_N"/>
    <property type="match status" value="1"/>
</dbReference>
<evidence type="ECO:0000259" key="1">
    <source>
        <dbReference type="Pfam" id="PF11935"/>
    </source>
</evidence>
<dbReference type="Gene3D" id="1.25.10.10">
    <property type="entry name" value="Leucine-rich Repeat Variant"/>
    <property type="match status" value="1"/>
</dbReference>
<dbReference type="AlphaFoldDB" id="A0A9D5B3B9"/>
<gene>
    <name evidence="2" type="ORF">KIW84_020954</name>
</gene>
<dbReference type="PANTHER" id="PTHR47184:SF3">
    <property type="entry name" value="PHOSPHATIDYLINOSITOL 3-AND 4-KINASE FAMILY PROTEIN-RELATED"/>
    <property type="match status" value="1"/>
</dbReference>
<feature type="domain" description="Symplekin/Pta1 N-terminal" evidence="1">
    <location>
        <begin position="110"/>
        <end position="189"/>
    </location>
</feature>
<reference evidence="2 3" key="1">
    <citation type="journal article" date="2022" name="Nat. Genet.">
        <title>Improved pea reference genome and pan-genome highlight genomic features and evolutionary characteristics.</title>
        <authorList>
            <person name="Yang T."/>
            <person name="Liu R."/>
            <person name="Luo Y."/>
            <person name="Hu S."/>
            <person name="Wang D."/>
            <person name="Wang C."/>
            <person name="Pandey M.K."/>
            <person name="Ge S."/>
            <person name="Xu Q."/>
            <person name="Li N."/>
            <person name="Li G."/>
            <person name="Huang Y."/>
            <person name="Saxena R.K."/>
            <person name="Ji Y."/>
            <person name="Li M."/>
            <person name="Yan X."/>
            <person name="He Y."/>
            <person name="Liu Y."/>
            <person name="Wang X."/>
            <person name="Xiang C."/>
            <person name="Varshney R.K."/>
            <person name="Ding H."/>
            <person name="Gao S."/>
            <person name="Zong X."/>
        </authorList>
    </citation>
    <scope>NUCLEOTIDE SEQUENCE [LARGE SCALE GENOMIC DNA]</scope>
    <source>
        <strain evidence="2 3">cv. Zhongwan 6</strain>
    </source>
</reference>
<protein>
    <recommendedName>
        <fullName evidence="1">Symplekin/Pta1 N-terminal domain-containing protein</fullName>
    </recommendedName>
</protein>
<accession>A0A9D5B3B9</accession>
<dbReference type="InterPro" id="IPR032460">
    <property type="entry name" value="Symplekin/Pta1_N"/>
</dbReference>
<dbReference type="Gramene" id="Psat02G0095400-T1">
    <property type="protein sequence ID" value="KAI5433912.1"/>
    <property type="gene ID" value="KIW84_020954"/>
</dbReference>
<dbReference type="PANTHER" id="PTHR47184">
    <property type="entry name" value="PHOSPHATIDYLINOSITOL 3-AND 4-KINASE FAMILY PROTEIN-RELATED"/>
    <property type="match status" value="1"/>
</dbReference>
<proteinExistence type="predicted"/>
<dbReference type="EMBL" id="JAMSHJ010000002">
    <property type="protein sequence ID" value="KAI5433912.1"/>
    <property type="molecule type" value="Genomic_DNA"/>
</dbReference>
<dbReference type="Proteomes" id="UP001058974">
    <property type="component" value="Chromosome 2"/>
</dbReference>
<organism evidence="2 3">
    <name type="scientific">Pisum sativum</name>
    <name type="common">Garden pea</name>
    <name type="synonym">Lathyrus oleraceus</name>
    <dbReference type="NCBI Taxonomy" id="3888"/>
    <lineage>
        <taxon>Eukaryota</taxon>
        <taxon>Viridiplantae</taxon>
        <taxon>Streptophyta</taxon>
        <taxon>Embryophyta</taxon>
        <taxon>Tracheophyta</taxon>
        <taxon>Spermatophyta</taxon>
        <taxon>Magnoliopsida</taxon>
        <taxon>eudicotyledons</taxon>
        <taxon>Gunneridae</taxon>
        <taxon>Pentapetalae</taxon>
        <taxon>rosids</taxon>
        <taxon>fabids</taxon>
        <taxon>Fabales</taxon>
        <taxon>Fabaceae</taxon>
        <taxon>Papilionoideae</taxon>
        <taxon>50 kb inversion clade</taxon>
        <taxon>NPAAA clade</taxon>
        <taxon>Hologalegina</taxon>
        <taxon>IRL clade</taxon>
        <taxon>Fabeae</taxon>
        <taxon>Lathyrus</taxon>
    </lineage>
</organism>
<dbReference type="InterPro" id="IPR011989">
    <property type="entry name" value="ARM-like"/>
</dbReference>
<evidence type="ECO:0000313" key="3">
    <source>
        <dbReference type="Proteomes" id="UP001058974"/>
    </source>
</evidence>
<sequence>MVYLLLPQICPSPVLMPVPSAGPLGPFVPAPPKVAMQMLREQGGPSSYDASGRTMLSGPHMGGQAPIIAVNRTFRPDPQKMQSYHDLDAPDAEVTMIDYRSFVLAISLDCLTTTVVNCLATIARKRPQHYGIILSALLDFDPNVQTIKGCHLVSIQYSLRTTFLDFLRCTFSPIIESREKLIRSLRAMSAGGAADQVIRQVDKMIKSGDRFARDARVGKDNKPLTQLLVFGELSRKRPVPSDNEQLANGHEAIPKRICSGLDSDFTSPDQINESERDFSSINGVSPNVPVLENELTAVEQMIAAIVALISEGERGAKSLEILISQIHPDLLADNHSSEADVHLVESFSACSGESVQVQPHKVNSTSSSVSTNGVFFFCTRKL</sequence>
<keyword evidence="3" id="KW-1185">Reference proteome</keyword>
<comment type="caution">
    <text evidence="2">The sequence shown here is derived from an EMBL/GenBank/DDBJ whole genome shotgun (WGS) entry which is preliminary data.</text>
</comment>
<name>A0A9D5B3B9_PEA</name>